<dbReference type="Proteomes" id="UP000756346">
    <property type="component" value="Unassembled WGS sequence"/>
</dbReference>
<comment type="caution">
    <text evidence="5">The sequence shown here is derived from an EMBL/GenBank/DDBJ whole genome shotgun (WGS) entry which is preliminary data.</text>
</comment>
<organism evidence="5 6">
    <name type="scientific">Microdochium trichocladiopsis</name>
    <dbReference type="NCBI Taxonomy" id="1682393"/>
    <lineage>
        <taxon>Eukaryota</taxon>
        <taxon>Fungi</taxon>
        <taxon>Dikarya</taxon>
        <taxon>Ascomycota</taxon>
        <taxon>Pezizomycotina</taxon>
        <taxon>Sordariomycetes</taxon>
        <taxon>Xylariomycetidae</taxon>
        <taxon>Xylariales</taxon>
        <taxon>Microdochiaceae</taxon>
        <taxon>Microdochium</taxon>
    </lineage>
</organism>
<dbReference type="Pfam" id="PF00106">
    <property type="entry name" value="adh_short"/>
    <property type="match status" value="1"/>
</dbReference>
<dbReference type="EMBL" id="JAGTJQ010000005">
    <property type="protein sequence ID" value="KAH7031565.1"/>
    <property type="molecule type" value="Genomic_DNA"/>
</dbReference>
<dbReference type="PANTHER" id="PTHR43963">
    <property type="entry name" value="CARBONYL REDUCTASE 1-RELATED"/>
    <property type="match status" value="1"/>
</dbReference>
<keyword evidence="3" id="KW-0560">Oxidoreductase</keyword>
<gene>
    <name evidence="5" type="ORF">B0I36DRAFT_124196</name>
</gene>
<dbReference type="RefSeq" id="XP_046013245.1">
    <property type="nucleotide sequence ID" value="XM_046148086.1"/>
</dbReference>
<accession>A0A9P9BR73</accession>
<dbReference type="Gene3D" id="3.40.50.720">
    <property type="entry name" value="NAD(P)-binding Rossmann-like Domain"/>
    <property type="match status" value="1"/>
</dbReference>
<dbReference type="SUPFAM" id="SSF51735">
    <property type="entry name" value="NAD(P)-binding Rossmann-fold domains"/>
    <property type="match status" value="1"/>
</dbReference>
<sequence>MASAGKTIALVTGANQGVGLAVSKILSSDHGYHVIMAGRREQAVQASADQLKKQGLDVEPLVLDLGSDSSIDAAVDYVQSHYGVIDVLVNNAGIARASDPAADSRTTYETVLGTNVVGTMSVTEKFLPLLAKSQKTKRVVFVSSGSGSMTNWATPGSLTRNYKAPAYAVSKSALNALCLQYAVEYEDDPTWKFNAGCPGYCSTNLNGFSGSNAPETGAQIICKLATLDNDGPSGVFMNRAGRIPW</sequence>
<protein>
    <submittedName>
        <fullName evidence="5">Short-chain dehydrogenase/reductase SDR</fullName>
    </submittedName>
</protein>
<evidence type="ECO:0000313" key="5">
    <source>
        <dbReference type="EMBL" id="KAH7031565.1"/>
    </source>
</evidence>
<dbReference type="OrthoDB" id="1933717at2759"/>
<keyword evidence="6" id="KW-1185">Reference proteome</keyword>
<dbReference type="PANTHER" id="PTHR43963:SF6">
    <property type="entry name" value="CHAIN DEHYDROGENASE FAMILY PROTEIN, PUTATIVE (AFU_ORTHOLOGUE AFUA_3G15350)-RELATED"/>
    <property type="match status" value="1"/>
</dbReference>
<dbReference type="InterPro" id="IPR002347">
    <property type="entry name" value="SDR_fam"/>
</dbReference>
<keyword evidence="2" id="KW-0521">NADP</keyword>
<dbReference type="AlphaFoldDB" id="A0A9P9BR73"/>
<name>A0A9P9BR73_9PEZI</name>
<proteinExistence type="inferred from homology"/>
<comment type="similarity">
    <text evidence="1 4">Belongs to the short-chain dehydrogenases/reductases (SDR) family.</text>
</comment>
<dbReference type="GeneID" id="70177632"/>
<dbReference type="PRINTS" id="PR00081">
    <property type="entry name" value="GDHRDH"/>
</dbReference>
<dbReference type="PRINTS" id="PR00080">
    <property type="entry name" value="SDRFAMILY"/>
</dbReference>
<evidence type="ECO:0000256" key="3">
    <source>
        <dbReference type="ARBA" id="ARBA00023002"/>
    </source>
</evidence>
<evidence type="ECO:0000256" key="1">
    <source>
        <dbReference type="ARBA" id="ARBA00006484"/>
    </source>
</evidence>
<evidence type="ECO:0000256" key="2">
    <source>
        <dbReference type="ARBA" id="ARBA00022857"/>
    </source>
</evidence>
<evidence type="ECO:0000313" key="6">
    <source>
        <dbReference type="Proteomes" id="UP000756346"/>
    </source>
</evidence>
<reference evidence="5" key="1">
    <citation type="journal article" date="2021" name="Nat. Commun.">
        <title>Genetic determinants of endophytism in the Arabidopsis root mycobiome.</title>
        <authorList>
            <person name="Mesny F."/>
            <person name="Miyauchi S."/>
            <person name="Thiergart T."/>
            <person name="Pickel B."/>
            <person name="Atanasova L."/>
            <person name="Karlsson M."/>
            <person name="Huettel B."/>
            <person name="Barry K.W."/>
            <person name="Haridas S."/>
            <person name="Chen C."/>
            <person name="Bauer D."/>
            <person name="Andreopoulos W."/>
            <person name="Pangilinan J."/>
            <person name="LaButti K."/>
            <person name="Riley R."/>
            <person name="Lipzen A."/>
            <person name="Clum A."/>
            <person name="Drula E."/>
            <person name="Henrissat B."/>
            <person name="Kohler A."/>
            <person name="Grigoriev I.V."/>
            <person name="Martin F.M."/>
            <person name="Hacquard S."/>
        </authorList>
    </citation>
    <scope>NUCLEOTIDE SEQUENCE</scope>
    <source>
        <strain evidence="5">MPI-CAGE-CH-0230</strain>
    </source>
</reference>
<evidence type="ECO:0000256" key="4">
    <source>
        <dbReference type="RuleBase" id="RU000363"/>
    </source>
</evidence>
<dbReference type="InterPro" id="IPR036291">
    <property type="entry name" value="NAD(P)-bd_dom_sf"/>
</dbReference>
<dbReference type="GO" id="GO:0016491">
    <property type="term" value="F:oxidoreductase activity"/>
    <property type="evidence" value="ECO:0007669"/>
    <property type="project" value="UniProtKB-KW"/>
</dbReference>